<evidence type="ECO:0000256" key="5">
    <source>
        <dbReference type="ARBA" id="ARBA00018679"/>
    </source>
</evidence>
<dbReference type="Gene3D" id="3.90.1380.10">
    <property type="entry name" value="Threonine synthase, N-terminal domain"/>
    <property type="match status" value="1"/>
</dbReference>
<dbReference type="InterPro" id="IPR001926">
    <property type="entry name" value="TrpB-like_PALP"/>
</dbReference>
<evidence type="ECO:0000256" key="6">
    <source>
        <dbReference type="ARBA" id="ARBA00022605"/>
    </source>
</evidence>
<dbReference type="InterPro" id="IPR037158">
    <property type="entry name" value="Thr_synth_N_sf"/>
</dbReference>
<feature type="domain" description="Tryptophan synthase beta chain-like PALP" evidence="12">
    <location>
        <begin position="104"/>
        <end position="403"/>
    </location>
</feature>
<comment type="cofactor">
    <cofactor evidence="1 11">
        <name>pyridoxal 5'-phosphate</name>
        <dbReference type="ChEBI" id="CHEBI:597326"/>
    </cofactor>
</comment>
<dbReference type="PANTHER" id="PTHR43515:SF1">
    <property type="entry name" value="THREONINE SYNTHASE-LIKE 1"/>
    <property type="match status" value="1"/>
</dbReference>
<evidence type="ECO:0000313" key="15">
    <source>
        <dbReference type="Proteomes" id="UP000509414"/>
    </source>
</evidence>
<evidence type="ECO:0000256" key="3">
    <source>
        <dbReference type="ARBA" id="ARBA00005517"/>
    </source>
</evidence>
<evidence type="ECO:0000259" key="12">
    <source>
        <dbReference type="Pfam" id="PF00291"/>
    </source>
</evidence>
<dbReference type="Gene3D" id="3.40.50.1100">
    <property type="match status" value="2"/>
</dbReference>
<evidence type="ECO:0000313" key="14">
    <source>
        <dbReference type="EMBL" id="QLI05225.1"/>
    </source>
</evidence>
<dbReference type="KEGG" id="cinf:CINF_0704"/>
<protein>
    <recommendedName>
        <fullName evidence="5 10">Threonine synthase</fullName>
        <ecNumber evidence="4 10">4.2.3.1</ecNumber>
    </recommendedName>
</protein>
<dbReference type="GO" id="GO:0005737">
    <property type="term" value="C:cytoplasm"/>
    <property type="evidence" value="ECO:0007669"/>
    <property type="project" value="TreeGrafter"/>
</dbReference>
<dbReference type="Pfam" id="PF00291">
    <property type="entry name" value="PALP"/>
    <property type="match status" value="1"/>
</dbReference>
<evidence type="ECO:0000256" key="9">
    <source>
        <dbReference type="ARBA" id="ARBA00049144"/>
    </source>
</evidence>
<evidence type="ECO:0000256" key="1">
    <source>
        <dbReference type="ARBA" id="ARBA00001933"/>
    </source>
</evidence>
<evidence type="ECO:0000256" key="7">
    <source>
        <dbReference type="ARBA" id="ARBA00022697"/>
    </source>
</evidence>
<dbReference type="Proteomes" id="UP000509414">
    <property type="component" value="Chromosome"/>
</dbReference>
<dbReference type="InterPro" id="IPR004450">
    <property type="entry name" value="Thr_synthase-like"/>
</dbReference>
<dbReference type="PANTHER" id="PTHR43515">
    <property type="entry name" value="THREONINE SYNTHASE-LIKE 1"/>
    <property type="match status" value="1"/>
</dbReference>
<organism evidence="14 15">
    <name type="scientific">Candidatus Campylobacter infans</name>
    <dbReference type="NCBI Taxonomy" id="2561898"/>
    <lineage>
        <taxon>Bacteria</taxon>
        <taxon>Pseudomonadati</taxon>
        <taxon>Campylobacterota</taxon>
        <taxon>Epsilonproteobacteria</taxon>
        <taxon>Campylobacterales</taxon>
        <taxon>Campylobacteraceae</taxon>
        <taxon>Campylobacter</taxon>
    </lineage>
</organism>
<evidence type="ECO:0000256" key="2">
    <source>
        <dbReference type="ARBA" id="ARBA00004979"/>
    </source>
</evidence>
<comment type="similarity">
    <text evidence="3">Belongs to the threonine synthase family.</text>
</comment>
<dbReference type="UniPathway" id="UPA00050">
    <property type="reaction ID" value="UER00065"/>
</dbReference>
<keyword evidence="8 11" id="KW-0663">Pyridoxal phosphate</keyword>
<evidence type="ECO:0000256" key="4">
    <source>
        <dbReference type="ARBA" id="ARBA00013028"/>
    </source>
</evidence>
<name>A0A7H9CIM8_9BACT</name>
<comment type="catalytic activity">
    <reaction evidence="9">
        <text>O-phospho-L-homoserine + H2O = L-threonine + phosphate</text>
        <dbReference type="Rhea" id="RHEA:10840"/>
        <dbReference type="ChEBI" id="CHEBI:15377"/>
        <dbReference type="ChEBI" id="CHEBI:43474"/>
        <dbReference type="ChEBI" id="CHEBI:57590"/>
        <dbReference type="ChEBI" id="CHEBI:57926"/>
        <dbReference type="EC" id="4.2.3.1"/>
    </reaction>
</comment>
<dbReference type="NCBIfam" id="TIGR00260">
    <property type="entry name" value="thrC"/>
    <property type="match status" value="1"/>
</dbReference>
<dbReference type="InterPro" id="IPR029144">
    <property type="entry name" value="Thr_synth_N"/>
</dbReference>
<evidence type="ECO:0000256" key="10">
    <source>
        <dbReference type="NCBIfam" id="TIGR00260"/>
    </source>
</evidence>
<dbReference type="GO" id="GO:0009088">
    <property type="term" value="P:threonine biosynthetic process"/>
    <property type="evidence" value="ECO:0007669"/>
    <property type="project" value="UniProtKB-UniRule"/>
</dbReference>
<dbReference type="InterPro" id="IPR000634">
    <property type="entry name" value="Ser/Thr_deHydtase_PyrdxlP-BS"/>
</dbReference>
<dbReference type="InterPro" id="IPR036052">
    <property type="entry name" value="TrpB-like_PALP_sf"/>
</dbReference>
<comment type="pathway">
    <text evidence="2">Amino-acid biosynthesis; L-threonine biosynthesis; L-threonine from L-aspartate: step 5/5.</text>
</comment>
<feature type="modified residue" description="N6-(pyridoxal phosphate)lysine" evidence="11">
    <location>
        <position position="118"/>
    </location>
</feature>
<evidence type="ECO:0000259" key="13">
    <source>
        <dbReference type="Pfam" id="PF14821"/>
    </source>
</evidence>
<dbReference type="EMBL" id="CP049075">
    <property type="protein sequence ID" value="QLI05225.1"/>
    <property type="molecule type" value="Genomic_DNA"/>
</dbReference>
<dbReference type="RefSeq" id="WP_179975771.1">
    <property type="nucleotide sequence ID" value="NZ_CP049075.1"/>
</dbReference>
<dbReference type="GO" id="GO:0030170">
    <property type="term" value="F:pyridoxal phosphate binding"/>
    <property type="evidence" value="ECO:0007669"/>
    <property type="project" value="InterPro"/>
</dbReference>
<proteinExistence type="inferred from homology"/>
<evidence type="ECO:0000256" key="8">
    <source>
        <dbReference type="ARBA" id="ARBA00022898"/>
    </source>
</evidence>
<dbReference type="AlphaFoldDB" id="A0A7H9CIM8"/>
<dbReference type="PROSITE" id="PS00165">
    <property type="entry name" value="DEHYDRATASE_SER_THR"/>
    <property type="match status" value="1"/>
</dbReference>
<keyword evidence="7" id="KW-0791">Threonine biosynthesis</keyword>
<gene>
    <name evidence="14" type="primary">thrC</name>
    <name evidence="14" type="ORF">CINF_0704</name>
</gene>
<accession>A0A7H9CIM8</accession>
<dbReference type="Pfam" id="PF14821">
    <property type="entry name" value="Thr_synth_N"/>
    <property type="match status" value="1"/>
</dbReference>
<keyword evidence="14" id="KW-0456">Lyase</keyword>
<keyword evidence="15" id="KW-1185">Reference proteome</keyword>
<dbReference type="GO" id="GO:0004795">
    <property type="term" value="F:threonine synthase activity"/>
    <property type="evidence" value="ECO:0007669"/>
    <property type="project" value="UniProtKB-UniRule"/>
</dbReference>
<reference evidence="14 15" key="1">
    <citation type="submission" date="2020-02" db="EMBL/GenBank/DDBJ databases">
        <title>Complete genome sequence of the novel Campylobacter species Candidatus Campylobacter infans.</title>
        <authorList>
            <person name="Duim B."/>
            <person name="Zomer A."/>
            <person name="van der Graaf L."/>
            <person name="Wagenaar J."/>
        </authorList>
    </citation>
    <scope>NUCLEOTIDE SEQUENCE [LARGE SCALE GENOMIC DNA]</scope>
    <source>
        <strain evidence="14 15">19S00001</strain>
    </source>
</reference>
<dbReference type="EC" id="4.2.3.1" evidence="4 10"/>
<keyword evidence="6" id="KW-0028">Amino-acid biosynthesis</keyword>
<feature type="domain" description="Threonine synthase N-terminal" evidence="13">
    <location>
        <begin position="5"/>
        <end position="72"/>
    </location>
</feature>
<sequence length="480" mass="53333">MKLTSTRLNANQHCDEVSFSQAILSPIGAHGGLYAPQNLPHLDEDFFNEARQIINEKGAYKKLALRVIKAFDFDLDLEIFERALRRYDSFDDGEPTHLNEINGYYFNELWHGPTRAFKDMALAPFGALLEELASSQKYLIIVATSGDTGPATLEAFGGSKNVSVVCMYPSGGTSQTQKLQMLSYSRFSNSLVLGIRGNFDDAQRTLKALLGNDDFKNVLKAKGFKLSAANSVNFGRILFQIIYHLYASIKIASQNPVNIVVPSGNFGDALGAYYAKKMGANIAKIGIASNENNVLTDFINTGIYDISKRTLKQTISPAMDILISSNIERVLFDLFGALRTKELMDALNEHKKYALSKDELKSLQEIFYANYCNDDECAGFIREFAKMGALIDPHTATALKIAKKGDIIASTAQWVKFTPSMINAIKNAPCVNEKEQMNALSSEFNVKLPAQISALFENNSWQEKTCHTDEIQTLISEWLK</sequence>
<evidence type="ECO:0000256" key="11">
    <source>
        <dbReference type="PIRSR" id="PIRSR604450-51"/>
    </source>
</evidence>
<dbReference type="SUPFAM" id="SSF53686">
    <property type="entry name" value="Tryptophan synthase beta subunit-like PLP-dependent enzymes"/>
    <property type="match status" value="1"/>
</dbReference>